<evidence type="ECO:0000259" key="10">
    <source>
        <dbReference type="Pfam" id="PF02771"/>
    </source>
</evidence>
<comment type="caution">
    <text evidence="11">The sequence shown here is derived from an EMBL/GenBank/DDBJ whole genome shotgun (WGS) entry which is preliminary data.</text>
</comment>
<dbReference type="Gene3D" id="1.20.140.10">
    <property type="entry name" value="Butyryl-CoA Dehydrogenase, subunit A, domain 3"/>
    <property type="match status" value="1"/>
</dbReference>
<accession>A0A1R1YMA2</accession>
<feature type="domain" description="Acyl-CoA oxidase/dehydrogenase middle" evidence="9">
    <location>
        <begin position="136"/>
        <end position="251"/>
    </location>
</feature>
<dbReference type="Gene3D" id="2.40.110.10">
    <property type="entry name" value="Butyryl-CoA Dehydrogenase, subunit A, domain 2"/>
    <property type="match status" value="1"/>
</dbReference>
<gene>
    <name evidence="11" type="ORF">AYI69_g2681</name>
</gene>
<dbReference type="Pfam" id="PF00441">
    <property type="entry name" value="Acyl-CoA_dh_1"/>
    <property type="match status" value="1"/>
</dbReference>
<feature type="domain" description="Acyl-CoA dehydrogenase/oxidase C-terminal" evidence="8">
    <location>
        <begin position="263"/>
        <end position="412"/>
    </location>
</feature>
<reference evidence="12" key="1">
    <citation type="submission" date="2017-01" db="EMBL/GenBank/DDBJ databases">
        <authorList>
            <person name="Wang Y."/>
            <person name="White M."/>
            <person name="Kvist S."/>
            <person name="Moncalvo J.-M."/>
        </authorList>
    </citation>
    <scope>NUCLEOTIDE SEQUENCE [LARGE SCALE GENOMIC DNA]</scope>
    <source>
        <strain evidence="12">ID-206-W2</strain>
    </source>
</reference>
<dbReference type="InterPro" id="IPR050741">
    <property type="entry name" value="Acyl-CoA_dehydrogenase"/>
</dbReference>
<evidence type="ECO:0000256" key="7">
    <source>
        <dbReference type="RuleBase" id="RU362125"/>
    </source>
</evidence>
<proteinExistence type="inferred from homology"/>
<evidence type="ECO:0000313" key="12">
    <source>
        <dbReference type="Proteomes" id="UP000187429"/>
    </source>
</evidence>
<dbReference type="SUPFAM" id="SSF56645">
    <property type="entry name" value="Acyl-CoA dehydrogenase NM domain-like"/>
    <property type="match status" value="1"/>
</dbReference>
<dbReference type="PANTHER" id="PTHR48083">
    <property type="entry name" value="MEDIUM-CHAIN SPECIFIC ACYL-COA DEHYDROGENASE, MITOCHONDRIAL-RELATED"/>
    <property type="match status" value="1"/>
</dbReference>
<comment type="cofactor">
    <cofactor evidence="1 7">
        <name>FAD</name>
        <dbReference type="ChEBI" id="CHEBI:57692"/>
    </cofactor>
</comment>
<evidence type="ECO:0000313" key="11">
    <source>
        <dbReference type="EMBL" id="OMJ27866.1"/>
    </source>
</evidence>
<evidence type="ECO:0000259" key="9">
    <source>
        <dbReference type="Pfam" id="PF02770"/>
    </source>
</evidence>
<comment type="similarity">
    <text evidence="2 7">Belongs to the acyl-CoA dehydrogenase family.</text>
</comment>
<dbReference type="Pfam" id="PF02771">
    <property type="entry name" value="Acyl-CoA_dh_N"/>
    <property type="match status" value="1"/>
</dbReference>
<evidence type="ECO:0000256" key="2">
    <source>
        <dbReference type="ARBA" id="ARBA00009347"/>
    </source>
</evidence>
<dbReference type="AlphaFoldDB" id="A0A1R1YMA2"/>
<evidence type="ECO:0000259" key="8">
    <source>
        <dbReference type="Pfam" id="PF00441"/>
    </source>
</evidence>
<dbReference type="GO" id="GO:0033539">
    <property type="term" value="P:fatty acid beta-oxidation using acyl-CoA dehydrogenase"/>
    <property type="evidence" value="ECO:0007669"/>
    <property type="project" value="TreeGrafter"/>
</dbReference>
<name>A0A1R1YMA2_9FUNG</name>
<dbReference type="InterPro" id="IPR013786">
    <property type="entry name" value="AcylCoA_DH/ox_N"/>
</dbReference>
<dbReference type="Pfam" id="PF02770">
    <property type="entry name" value="Acyl-CoA_dh_M"/>
    <property type="match status" value="1"/>
</dbReference>
<keyword evidence="12" id="KW-1185">Reference proteome</keyword>
<dbReference type="InterPro" id="IPR036250">
    <property type="entry name" value="AcylCo_DH-like_C"/>
</dbReference>
<dbReference type="Gene3D" id="1.10.540.10">
    <property type="entry name" value="Acyl-CoA dehydrogenase/oxidase, N-terminal domain"/>
    <property type="match status" value="1"/>
</dbReference>
<evidence type="ECO:0000256" key="4">
    <source>
        <dbReference type="ARBA" id="ARBA00022630"/>
    </source>
</evidence>
<dbReference type="EMBL" id="LSSM01000793">
    <property type="protein sequence ID" value="OMJ27866.1"/>
    <property type="molecule type" value="Genomic_DNA"/>
</dbReference>
<keyword evidence="4 7" id="KW-0285">Flavoprotein</keyword>
<keyword evidence="6 7" id="KW-0560">Oxidoreductase</keyword>
<comment type="subunit">
    <text evidence="3">Homodimer.</text>
</comment>
<dbReference type="InterPro" id="IPR037069">
    <property type="entry name" value="AcylCoA_DH/ox_N_sf"/>
</dbReference>
<sequence>MLPELSPRAKQLAATLSKFVEEECIPNEELFAEQMGVGAQRWKSNPPIREELKAKARSLGLWNLFIPKDYPESPGLTNYEYAHLCEIMGRSAHIAPTATNCAAPDTGNMEVFIKYGNAAQKKKWLVPLMEGKIRSAFAMTEPAVPSSNATNINCNLKKVQGGYIVNGKKWWISGAAGPNCQVFVVMVRSGKSVEELNNMPDNIGLQEIHKQHSVVIVPMDTPGVKVVRPLTVFGYDDSHHGGHCEVIFDNVFIPTENMVLGEGRGFEIIQGRLGPGRLHHAMRSLGAAERALEIMVARAVNREIQGVALASRGVVLEWIAKSRIEIDSARLLVLSAAHAVDVKGAAKSKKEIAMAKVMVPTITLAVIDRAIQLHGAMGVGQDTPLAEMYANIRTLRIADGPDEVHLEQLGKNEVKQYKARAASKL</sequence>
<dbReference type="InterPro" id="IPR046373">
    <property type="entry name" value="Acyl-CoA_Oxase/DH_mid-dom_sf"/>
</dbReference>
<dbReference type="InterPro" id="IPR009075">
    <property type="entry name" value="AcylCo_DH/oxidase_C"/>
</dbReference>
<evidence type="ECO:0000256" key="3">
    <source>
        <dbReference type="ARBA" id="ARBA00011738"/>
    </source>
</evidence>
<feature type="domain" description="Acyl-CoA dehydrogenase/oxidase N-terminal" evidence="10">
    <location>
        <begin position="8"/>
        <end position="132"/>
    </location>
</feature>
<organism evidence="11 12">
    <name type="scientific">Smittium culicis</name>
    <dbReference type="NCBI Taxonomy" id="133412"/>
    <lineage>
        <taxon>Eukaryota</taxon>
        <taxon>Fungi</taxon>
        <taxon>Fungi incertae sedis</taxon>
        <taxon>Zoopagomycota</taxon>
        <taxon>Kickxellomycotina</taxon>
        <taxon>Harpellomycetes</taxon>
        <taxon>Harpellales</taxon>
        <taxon>Legeriomycetaceae</taxon>
        <taxon>Smittium</taxon>
    </lineage>
</organism>
<dbReference type="PANTHER" id="PTHR48083:SF13">
    <property type="entry name" value="ACYL-COA DEHYDROGENASE FAMILY MEMBER 11"/>
    <property type="match status" value="1"/>
</dbReference>
<protein>
    <submittedName>
        <fullName evidence="11">Acyl-CoA dehydrogenase family member 11</fullName>
    </submittedName>
</protein>
<dbReference type="InterPro" id="IPR009100">
    <property type="entry name" value="AcylCoA_DH/oxidase_NM_dom_sf"/>
</dbReference>
<keyword evidence="5 7" id="KW-0274">FAD</keyword>
<evidence type="ECO:0000256" key="6">
    <source>
        <dbReference type="ARBA" id="ARBA00023002"/>
    </source>
</evidence>
<evidence type="ECO:0000256" key="5">
    <source>
        <dbReference type="ARBA" id="ARBA00022827"/>
    </source>
</evidence>
<dbReference type="OrthoDB" id="434771at2759"/>
<dbReference type="Proteomes" id="UP000187429">
    <property type="component" value="Unassembled WGS sequence"/>
</dbReference>
<dbReference type="SUPFAM" id="SSF47203">
    <property type="entry name" value="Acyl-CoA dehydrogenase C-terminal domain-like"/>
    <property type="match status" value="1"/>
</dbReference>
<dbReference type="InterPro" id="IPR006091">
    <property type="entry name" value="Acyl-CoA_Oxase/DH_mid-dom"/>
</dbReference>
<dbReference type="GO" id="GO:0005737">
    <property type="term" value="C:cytoplasm"/>
    <property type="evidence" value="ECO:0007669"/>
    <property type="project" value="TreeGrafter"/>
</dbReference>
<evidence type="ECO:0000256" key="1">
    <source>
        <dbReference type="ARBA" id="ARBA00001974"/>
    </source>
</evidence>
<dbReference type="GO" id="GO:0050660">
    <property type="term" value="F:flavin adenine dinucleotide binding"/>
    <property type="evidence" value="ECO:0007669"/>
    <property type="project" value="InterPro"/>
</dbReference>
<dbReference type="GO" id="GO:0003995">
    <property type="term" value="F:acyl-CoA dehydrogenase activity"/>
    <property type="evidence" value="ECO:0007669"/>
    <property type="project" value="TreeGrafter"/>
</dbReference>